<keyword evidence="7" id="KW-0472">Membrane</keyword>
<dbReference type="PANTHER" id="PTHR10869:SF242">
    <property type="entry name" value="PROLYL 4-HYDROXYLASE ALPHA SUBUNIT DOMAIN-CONTAINING PROTEIN"/>
    <property type="match status" value="1"/>
</dbReference>
<feature type="compositionally biased region" description="Low complexity" evidence="6">
    <location>
        <begin position="233"/>
        <end position="246"/>
    </location>
</feature>
<gene>
    <name evidence="9" type="ORF">N656DRAFT_765701</name>
</gene>
<dbReference type="GO" id="GO:0004656">
    <property type="term" value="F:procollagen-proline 4-dioxygenase activity"/>
    <property type="evidence" value="ECO:0007669"/>
    <property type="project" value="TreeGrafter"/>
</dbReference>
<evidence type="ECO:0000256" key="7">
    <source>
        <dbReference type="SAM" id="Phobius"/>
    </source>
</evidence>
<evidence type="ECO:0000313" key="9">
    <source>
        <dbReference type="EMBL" id="KAK4116820.1"/>
    </source>
</evidence>
<dbReference type="InterPro" id="IPR044862">
    <property type="entry name" value="Pro_4_hyd_alph_FE2OG_OXY"/>
</dbReference>
<dbReference type="PANTHER" id="PTHR10869">
    <property type="entry name" value="PROLYL 4-HYDROXYLASE ALPHA SUBUNIT"/>
    <property type="match status" value="1"/>
</dbReference>
<keyword evidence="7" id="KW-1133">Transmembrane helix</keyword>
<organism evidence="9 10">
    <name type="scientific">Canariomyces notabilis</name>
    <dbReference type="NCBI Taxonomy" id="2074819"/>
    <lineage>
        <taxon>Eukaryota</taxon>
        <taxon>Fungi</taxon>
        <taxon>Dikarya</taxon>
        <taxon>Ascomycota</taxon>
        <taxon>Pezizomycotina</taxon>
        <taxon>Sordariomycetes</taxon>
        <taxon>Sordariomycetidae</taxon>
        <taxon>Sordariales</taxon>
        <taxon>Chaetomiaceae</taxon>
        <taxon>Canariomyces</taxon>
    </lineage>
</organism>
<feature type="domain" description="Prolyl 4-hydroxylase alpha subunit" evidence="8">
    <location>
        <begin position="82"/>
        <end position="311"/>
    </location>
</feature>
<protein>
    <recommendedName>
        <fullName evidence="8">Prolyl 4-hydroxylase alpha subunit domain-containing protein</fullName>
    </recommendedName>
</protein>
<comment type="cofactor">
    <cofactor evidence="1">
        <name>L-ascorbate</name>
        <dbReference type="ChEBI" id="CHEBI:38290"/>
    </cofactor>
</comment>
<keyword evidence="7" id="KW-0812">Transmembrane</keyword>
<dbReference type="RefSeq" id="XP_064674390.1">
    <property type="nucleotide sequence ID" value="XM_064813427.1"/>
</dbReference>
<evidence type="ECO:0000256" key="3">
    <source>
        <dbReference type="ARBA" id="ARBA00022964"/>
    </source>
</evidence>
<dbReference type="GO" id="GO:0005783">
    <property type="term" value="C:endoplasmic reticulum"/>
    <property type="evidence" value="ECO:0007669"/>
    <property type="project" value="TreeGrafter"/>
</dbReference>
<dbReference type="InterPro" id="IPR045054">
    <property type="entry name" value="P4HA-like"/>
</dbReference>
<dbReference type="GeneID" id="89937552"/>
<dbReference type="Pfam" id="PF13640">
    <property type="entry name" value="2OG-FeII_Oxy_3"/>
    <property type="match status" value="1"/>
</dbReference>
<feature type="compositionally biased region" description="Low complexity" evidence="6">
    <location>
        <begin position="118"/>
        <end position="128"/>
    </location>
</feature>
<evidence type="ECO:0000256" key="1">
    <source>
        <dbReference type="ARBA" id="ARBA00001961"/>
    </source>
</evidence>
<keyword evidence="2" id="KW-0479">Metal-binding</keyword>
<keyword evidence="5" id="KW-0408">Iron</keyword>
<dbReference type="GO" id="GO:0031418">
    <property type="term" value="F:L-ascorbic acid binding"/>
    <property type="evidence" value="ECO:0007669"/>
    <property type="project" value="InterPro"/>
</dbReference>
<reference evidence="9" key="2">
    <citation type="submission" date="2023-05" db="EMBL/GenBank/DDBJ databases">
        <authorList>
            <consortium name="Lawrence Berkeley National Laboratory"/>
            <person name="Steindorff A."/>
            <person name="Hensen N."/>
            <person name="Bonometti L."/>
            <person name="Westerberg I."/>
            <person name="Brannstrom I.O."/>
            <person name="Guillou S."/>
            <person name="Cros-Aarteil S."/>
            <person name="Calhoun S."/>
            <person name="Haridas S."/>
            <person name="Kuo A."/>
            <person name="Mondo S."/>
            <person name="Pangilinan J."/>
            <person name="Riley R."/>
            <person name="Labutti K."/>
            <person name="Andreopoulos B."/>
            <person name="Lipzen A."/>
            <person name="Chen C."/>
            <person name="Yanf M."/>
            <person name="Daum C."/>
            <person name="Ng V."/>
            <person name="Clum A."/>
            <person name="Ohm R."/>
            <person name="Martin F."/>
            <person name="Silar P."/>
            <person name="Natvig D."/>
            <person name="Lalanne C."/>
            <person name="Gautier V."/>
            <person name="Ament-Velasquez S.L."/>
            <person name="Kruys A."/>
            <person name="Hutchinson M.I."/>
            <person name="Powell A.J."/>
            <person name="Barry K."/>
            <person name="Miller A.N."/>
            <person name="Grigoriev I.V."/>
            <person name="Debuchy R."/>
            <person name="Gladieux P."/>
            <person name="Thoren M.H."/>
            <person name="Johannesson H."/>
        </authorList>
    </citation>
    <scope>NUCLEOTIDE SEQUENCE</scope>
    <source>
        <strain evidence="9">CBS 508.74</strain>
    </source>
</reference>
<reference evidence="9" key="1">
    <citation type="journal article" date="2023" name="Mol. Phylogenet. Evol.">
        <title>Genome-scale phylogeny and comparative genomics of the fungal order Sordariales.</title>
        <authorList>
            <person name="Hensen N."/>
            <person name="Bonometti L."/>
            <person name="Westerberg I."/>
            <person name="Brannstrom I.O."/>
            <person name="Guillou S."/>
            <person name="Cros-Aarteil S."/>
            <person name="Calhoun S."/>
            <person name="Haridas S."/>
            <person name="Kuo A."/>
            <person name="Mondo S."/>
            <person name="Pangilinan J."/>
            <person name="Riley R."/>
            <person name="LaButti K."/>
            <person name="Andreopoulos B."/>
            <person name="Lipzen A."/>
            <person name="Chen C."/>
            <person name="Yan M."/>
            <person name="Daum C."/>
            <person name="Ng V."/>
            <person name="Clum A."/>
            <person name="Steindorff A."/>
            <person name="Ohm R.A."/>
            <person name="Martin F."/>
            <person name="Silar P."/>
            <person name="Natvig D.O."/>
            <person name="Lalanne C."/>
            <person name="Gautier V."/>
            <person name="Ament-Velasquez S.L."/>
            <person name="Kruys A."/>
            <person name="Hutchinson M.I."/>
            <person name="Powell A.J."/>
            <person name="Barry K."/>
            <person name="Miller A.N."/>
            <person name="Grigoriev I.V."/>
            <person name="Debuchy R."/>
            <person name="Gladieux P."/>
            <person name="Hiltunen Thoren M."/>
            <person name="Johannesson H."/>
        </authorList>
    </citation>
    <scope>NUCLEOTIDE SEQUENCE</scope>
    <source>
        <strain evidence="9">CBS 508.74</strain>
    </source>
</reference>
<proteinExistence type="predicted"/>
<keyword evidence="3" id="KW-0223">Dioxygenase</keyword>
<feature type="region of interest" description="Disordered" evidence="6">
    <location>
        <begin position="109"/>
        <end position="134"/>
    </location>
</feature>
<dbReference type="Gene3D" id="2.60.120.620">
    <property type="entry name" value="q2cbj1_9rhob like domain"/>
    <property type="match status" value="1"/>
</dbReference>
<evidence type="ECO:0000256" key="6">
    <source>
        <dbReference type="SAM" id="MobiDB-lite"/>
    </source>
</evidence>
<evidence type="ECO:0000256" key="5">
    <source>
        <dbReference type="ARBA" id="ARBA00023004"/>
    </source>
</evidence>
<evidence type="ECO:0000256" key="2">
    <source>
        <dbReference type="ARBA" id="ARBA00022723"/>
    </source>
</evidence>
<evidence type="ECO:0000313" key="10">
    <source>
        <dbReference type="Proteomes" id="UP001302812"/>
    </source>
</evidence>
<comment type="caution">
    <text evidence="9">The sequence shown here is derived from an EMBL/GenBank/DDBJ whole genome shotgun (WGS) entry which is preliminary data.</text>
</comment>
<accession>A0AAN6TLV3</accession>
<evidence type="ECO:0000259" key="8">
    <source>
        <dbReference type="SMART" id="SM00702"/>
    </source>
</evidence>
<name>A0AAN6TLV3_9PEZI</name>
<dbReference type="GO" id="GO:0005506">
    <property type="term" value="F:iron ion binding"/>
    <property type="evidence" value="ECO:0007669"/>
    <property type="project" value="InterPro"/>
</dbReference>
<dbReference type="SMART" id="SM00702">
    <property type="entry name" value="P4Hc"/>
    <property type="match status" value="1"/>
</dbReference>
<dbReference type="InterPro" id="IPR006620">
    <property type="entry name" value="Pro_4_hyd_alph"/>
</dbReference>
<sequence>MAAGGLAKMTVVSIGAFLVGIGIPYLSSLPSPKLASFIGDFPVPDYPLAFPFLKNRTESAANTPFVCDTMHSYRTELVSLDPLIIYIHDLITPIEIASLLETAEPRFAPSQVTKHGRQQQTSDRTSSSAGLPRDDPTVVCVLNRARNFMGTMLRDGWDEMGPPQLVRYTSGQRFNVHHDWFDYPQWAADGERKWNRVASFFAILQDNCTGGETHFPHARPIAPPSPRGEAAWQGGRQTQTRSQQQQQEEDDEKAKPLWREHENGGLAFRPVAGNAIFWINLHNNGTGDWRTVHAGLPLERGLKTAMNIWPRHYYPYE</sequence>
<dbReference type="EMBL" id="MU853333">
    <property type="protein sequence ID" value="KAK4116820.1"/>
    <property type="molecule type" value="Genomic_DNA"/>
</dbReference>
<evidence type="ECO:0000256" key="4">
    <source>
        <dbReference type="ARBA" id="ARBA00023002"/>
    </source>
</evidence>
<feature type="region of interest" description="Disordered" evidence="6">
    <location>
        <begin position="212"/>
        <end position="254"/>
    </location>
</feature>
<keyword evidence="10" id="KW-1185">Reference proteome</keyword>
<feature type="transmembrane region" description="Helical" evidence="7">
    <location>
        <begin position="6"/>
        <end position="26"/>
    </location>
</feature>
<dbReference type="Proteomes" id="UP001302812">
    <property type="component" value="Unassembled WGS sequence"/>
</dbReference>
<keyword evidence="4" id="KW-0560">Oxidoreductase</keyword>
<dbReference type="AlphaFoldDB" id="A0AAN6TLV3"/>